<dbReference type="GO" id="GO:0031992">
    <property type="term" value="F:energy transducer activity"/>
    <property type="evidence" value="ECO:0007669"/>
    <property type="project" value="TreeGrafter"/>
</dbReference>
<evidence type="ECO:0000256" key="4">
    <source>
        <dbReference type="ARBA" id="ARBA00022475"/>
    </source>
</evidence>
<keyword evidence="8 10" id="KW-1133">Transmembrane helix</keyword>
<dbReference type="Gene3D" id="3.30.1150.10">
    <property type="match status" value="1"/>
</dbReference>
<dbReference type="GO" id="GO:0055085">
    <property type="term" value="P:transmembrane transport"/>
    <property type="evidence" value="ECO:0007669"/>
    <property type="project" value="InterPro"/>
</dbReference>
<evidence type="ECO:0000256" key="10">
    <source>
        <dbReference type="SAM" id="Phobius"/>
    </source>
</evidence>
<evidence type="ECO:0000256" key="6">
    <source>
        <dbReference type="ARBA" id="ARBA00022692"/>
    </source>
</evidence>
<dbReference type="eggNOG" id="COG0810">
    <property type="taxonomic scope" value="Bacteria"/>
</dbReference>
<proteinExistence type="inferred from homology"/>
<name>A0A1W6BV61_9BACT</name>
<dbReference type="EMBL" id="CP020867">
    <property type="protein sequence ID" value="ARJ55951.1"/>
    <property type="molecule type" value="Genomic_DNA"/>
</dbReference>
<comment type="subcellular location">
    <subcellularLocation>
        <location evidence="1">Cell inner membrane</location>
        <topology evidence="1">Single-pass membrane protein</topology>
        <orientation evidence="1">Periplasmic side</orientation>
    </subcellularLocation>
</comment>
<dbReference type="InterPro" id="IPR051045">
    <property type="entry name" value="TonB-dependent_transducer"/>
</dbReference>
<dbReference type="PROSITE" id="PS52015">
    <property type="entry name" value="TONB_CTD"/>
    <property type="match status" value="1"/>
</dbReference>
<evidence type="ECO:0000256" key="1">
    <source>
        <dbReference type="ARBA" id="ARBA00004383"/>
    </source>
</evidence>
<dbReference type="AlphaFoldDB" id="A0A1W6BV61"/>
<evidence type="ECO:0000259" key="11">
    <source>
        <dbReference type="PROSITE" id="PS52015"/>
    </source>
</evidence>
<comment type="similarity">
    <text evidence="2">Belongs to the TonB family.</text>
</comment>
<dbReference type="InterPro" id="IPR006260">
    <property type="entry name" value="TonB/TolA_C"/>
</dbReference>
<evidence type="ECO:0000256" key="3">
    <source>
        <dbReference type="ARBA" id="ARBA00022448"/>
    </source>
</evidence>
<dbReference type="SUPFAM" id="SSF74653">
    <property type="entry name" value="TolA/TonB C-terminal domain"/>
    <property type="match status" value="1"/>
</dbReference>
<evidence type="ECO:0000256" key="2">
    <source>
        <dbReference type="ARBA" id="ARBA00006555"/>
    </source>
</evidence>
<feature type="transmembrane region" description="Helical" evidence="10">
    <location>
        <begin position="12"/>
        <end position="31"/>
    </location>
</feature>
<evidence type="ECO:0000256" key="5">
    <source>
        <dbReference type="ARBA" id="ARBA00022519"/>
    </source>
</evidence>
<dbReference type="PANTHER" id="PTHR33446:SF2">
    <property type="entry name" value="PROTEIN TONB"/>
    <property type="match status" value="1"/>
</dbReference>
<feature type="domain" description="TonB C-terminal" evidence="11">
    <location>
        <begin position="137"/>
        <end position="225"/>
    </location>
</feature>
<sequence>MKTLLFNHKYQAFYITSLVFLPLIFFSFYSLEILKIQPQSEDTFTLTMKQFVLSQSLTTQTPPQTFEEVTQATLPEEIVSKNDLKAPAKTKKRRIKKTKETFPKPLTTQNIQTQNEQVQNPIQENIENLNFSKDKNPFLEELKRIIQNMQDYPTFARKMRLQGVVMVQFLWLENKKLSELKILQSSGHKILDESALNTIQKASMYFPSYHKNVRIIVPISYILKR</sequence>
<evidence type="ECO:0000256" key="9">
    <source>
        <dbReference type="ARBA" id="ARBA00023136"/>
    </source>
</evidence>
<dbReference type="RefSeq" id="WP_027305280.1">
    <property type="nucleotide sequence ID" value="NZ_CP020867.1"/>
</dbReference>
<keyword evidence="7" id="KW-0653">Protein transport</keyword>
<organism evidence="12 13">
    <name type="scientific">Campylobacter cuniculorum DSM 23162 = LMG 24588</name>
    <dbReference type="NCBI Taxonomy" id="1121267"/>
    <lineage>
        <taxon>Bacteria</taxon>
        <taxon>Pseudomonadati</taxon>
        <taxon>Campylobacterota</taxon>
        <taxon>Epsilonproteobacteria</taxon>
        <taxon>Campylobacterales</taxon>
        <taxon>Campylobacteraceae</taxon>
        <taxon>Campylobacter</taxon>
    </lineage>
</organism>
<dbReference type="InterPro" id="IPR037682">
    <property type="entry name" value="TonB_C"/>
</dbReference>
<evidence type="ECO:0000256" key="8">
    <source>
        <dbReference type="ARBA" id="ARBA00022989"/>
    </source>
</evidence>
<dbReference type="KEGG" id="ccun:CCUN_0297"/>
<dbReference type="PANTHER" id="PTHR33446">
    <property type="entry name" value="PROTEIN TONB-RELATED"/>
    <property type="match status" value="1"/>
</dbReference>
<evidence type="ECO:0000256" key="7">
    <source>
        <dbReference type="ARBA" id="ARBA00022927"/>
    </source>
</evidence>
<dbReference type="GO" id="GO:0098797">
    <property type="term" value="C:plasma membrane protein complex"/>
    <property type="evidence" value="ECO:0007669"/>
    <property type="project" value="TreeGrafter"/>
</dbReference>
<protein>
    <submittedName>
        <fullName evidence="12">Energy transduction protein TonB</fullName>
    </submittedName>
</protein>
<keyword evidence="9 10" id="KW-0472">Membrane</keyword>
<reference evidence="12 13" key="1">
    <citation type="submission" date="2017-04" db="EMBL/GenBank/DDBJ databases">
        <title>Complete genome sequence of the Campylobacter cuniculorum type strain LMG24588.</title>
        <authorList>
            <person name="Miller W.G."/>
            <person name="Yee E."/>
            <person name="Revez J."/>
            <person name="Bono J.L."/>
            <person name="Rossi M."/>
        </authorList>
    </citation>
    <scope>NUCLEOTIDE SEQUENCE [LARGE SCALE GENOMIC DNA]</scope>
    <source>
        <strain evidence="12 13">LMG 24588</strain>
    </source>
</reference>
<gene>
    <name evidence="12" type="primary">tonB</name>
    <name evidence="12" type="ORF">CCUN_0297</name>
</gene>
<dbReference type="Proteomes" id="UP000192902">
    <property type="component" value="Chromosome"/>
</dbReference>
<keyword evidence="3" id="KW-0813">Transport</keyword>
<evidence type="ECO:0000313" key="13">
    <source>
        <dbReference type="Proteomes" id="UP000192902"/>
    </source>
</evidence>
<dbReference type="OrthoDB" id="5324668at2"/>
<evidence type="ECO:0000313" key="12">
    <source>
        <dbReference type="EMBL" id="ARJ55951.1"/>
    </source>
</evidence>
<dbReference type="STRING" id="1121267.CCUN_0297"/>
<accession>A0A1W6BV61</accession>
<dbReference type="Pfam" id="PF03544">
    <property type="entry name" value="TonB_C"/>
    <property type="match status" value="1"/>
</dbReference>
<dbReference type="NCBIfam" id="TIGR01352">
    <property type="entry name" value="tonB_Cterm"/>
    <property type="match status" value="1"/>
</dbReference>
<keyword evidence="6 10" id="KW-0812">Transmembrane</keyword>
<keyword evidence="4" id="KW-1003">Cell membrane</keyword>
<dbReference type="GO" id="GO:0015031">
    <property type="term" value="P:protein transport"/>
    <property type="evidence" value="ECO:0007669"/>
    <property type="project" value="UniProtKB-KW"/>
</dbReference>
<keyword evidence="5" id="KW-0997">Cell inner membrane</keyword>